<dbReference type="Ensembl" id="ENSHCOT00000008493.1">
    <property type="protein sequence ID" value="ENSHCOP00000019536.1"/>
    <property type="gene ID" value="ENSHCOG00000004984.1"/>
</dbReference>
<keyword evidence="1" id="KW-0813">Transport</keyword>
<feature type="transmembrane region" description="Helical" evidence="3">
    <location>
        <begin position="145"/>
        <end position="162"/>
    </location>
</feature>
<evidence type="ECO:0000256" key="2">
    <source>
        <dbReference type="ARBA" id="ARBA00022737"/>
    </source>
</evidence>
<keyword evidence="3" id="KW-1133">Transmembrane helix</keyword>
<sequence>VSDSVACDTLNMSTSPVKNFLVNHFMPEKCYTELFVNFYLHGENVYKFHATNSTKRGTYLSPLPIHIVLVAQLLQLLKILWRRNAEGLIMFLNLLPWLDSFLIERHFLFCVPFYCSAWGERLFLTIQTTMILFLILHYRGDTFRGILFVLAYGGLIVLMGSYAPAQVISAMQSSSLAAIIILQAGTNYRNGHTGQLSSASVLLSCAASLGLIFVSLQDTGKSLATASYLMSACFSCILLAQVLCYGNNTDGAKKEN</sequence>
<keyword evidence="3" id="KW-0812">Transmembrane</keyword>
<evidence type="ECO:0000256" key="1">
    <source>
        <dbReference type="ARBA" id="ARBA00022448"/>
    </source>
</evidence>
<feature type="transmembrane region" description="Helical" evidence="3">
    <location>
        <begin position="196"/>
        <end position="216"/>
    </location>
</feature>
<proteinExistence type="predicted"/>
<dbReference type="AlphaFoldDB" id="A0A3Q2YMC7"/>
<dbReference type="Proteomes" id="UP000264820">
    <property type="component" value="Unplaced"/>
</dbReference>
<dbReference type="PANTHER" id="PTHR12226:SF2">
    <property type="entry name" value="MANNOSE-P-DOLICHOL UTILIZATION DEFECT 1 PROTEIN"/>
    <property type="match status" value="1"/>
</dbReference>
<reference evidence="4" key="1">
    <citation type="submission" date="2025-08" db="UniProtKB">
        <authorList>
            <consortium name="Ensembl"/>
        </authorList>
    </citation>
    <scope>IDENTIFICATION</scope>
</reference>
<accession>A0A3Q2YMC7</accession>
<dbReference type="GO" id="GO:0009312">
    <property type="term" value="P:oligosaccharide biosynthetic process"/>
    <property type="evidence" value="ECO:0007669"/>
    <property type="project" value="TreeGrafter"/>
</dbReference>
<keyword evidence="5" id="KW-1185">Reference proteome</keyword>
<dbReference type="GeneTree" id="ENSGT00940000153916"/>
<feature type="transmembrane region" description="Helical" evidence="3">
    <location>
        <begin position="228"/>
        <end position="246"/>
    </location>
</feature>
<evidence type="ECO:0000313" key="5">
    <source>
        <dbReference type="Proteomes" id="UP000264820"/>
    </source>
</evidence>
<keyword evidence="3" id="KW-0472">Membrane</keyword>
<organism evidence="4 5">
    <name type="scientific">Hippocampus comes</name>
    <name type="common">Tiger tail seahorse</name>
    <dbReference type="NCBI Taxonomy" id="109280"/>
    <lineage>
        <taxon>Eukaryota</taxon>
        <taxon>Metazoa</taxon>
        <taxon>Chordata</taxon>
        <taxon>Craniata</taxon>
        <taxon>Vertebrata</taxon>
        <taxon>Euteleostomi</taxon>
        <taxon>Actinopterygii</taxon>
        <taxon>Neopterygii</taxon>
        <taxon>Teleostei</taxon>
        <taxon>Neoteleostei</taxon>
        <taxon>Acanthomorphata</taxon>
        <taxon>Syngnathiaria</taxon>
        <taxon>Syngnathiformes</taxon>
        <taxon>Syngnathoidei</taxon>
        <taxon>Syngnathidae</taxon>
        <taxon>Hippocampus</taxon>
    </lineage>
</organism>
<dbReference type="InterPro" id="IPR016817">
    <property type="entry name" value="MannP-dilichol_defect-1"/>
</dbReference>
<dbReference type="PANTHER" id="PTHR12226">
    <property type="entry name" value="MANNOSE-P-DOLICHOL UTILIZATION DEFECT 1 LEC35 -RELATED"/>
    <property type="match status" value="1"/>
</dbReference>
<protein>
    <submittedName>
        <fullName evidence="4">Mannose-P-dolichol utilization defect 1a</fullName>
    </submittedName>
</protein>
<reference evidence="4" key="2">
    <citation type="submission" date="2025-09" db="UniProtKB">
        <authorList>
            <consortium name="Ensembl"/>
        </authorList>
    </citation>
    <scope>IDENTIFICATION</scope>
</reference>
<evidence type="ECO:0000256" key="3">
    <source>
        <dbReference type="SAM" id="Phobius"/>
    </source>
</evidence>
<keyword evidence="2" id="KW-0677">Repeat</keyword>
<name>A0A3Q2YMC7_HIPCM</name>
<evidence type="ECO:0000313" key="4">
    <source>
        <dbReference type="Ensembl" id="ENSHCOP00000019536.1"/>
    </source>
</evidence>
<feature type="transmembrane region" description="Helical" evidence="3">
    <location>
        <begin position="121"/>
        <end position="138"/>
    </location>
</feature>